<gene>
    <name evidence="2" type="ORF">ACFOZ7_13610</name>
</gene>
<organism evidence="2 3">
    <name type="scientific">Natribaculum luteum</name>
    <dbReference type="NCBI Taxonomy" id="1586232"/>
    <lineage>
        <taxon>Archaea</taxon>
        <taxon>Methanobacteriati</taxon>
        <taxon>Methanobacteriota</taxon>
        <taxon>Stenosarchaea group</taxon>
        <taxon>Halobacteria</taxon>
        <taxon>Halobacteriales</taxon>
        <taxon>Natrialbaceae</taxon>
        <taxon>Natribaculum</taxon>
    </lineage>
</organism>
<feature type="domain" description="DUF7511" evidence="1">
    <location>
        <begin position="22"/>
        <end position="64"/>
    </location>
</feature>
<dbReference type="Pfam" id="PF24351">
    <property type="entry name" value="DUF7511"/>
    <property type="match status" value="1"/>
</dbReference>
<evidence type="ECO:0000313" key="3">
    <source>
        <dbReference type="Proteomes" id="UP001595821"/>
    </source>
</evidence>
<protein>
    <recommendedName>
        <fullName evidence="1">DUF7511 domain-containing protein</fullName>
    </recommendedName>
</protein>
<dbReference type="EMBL" id="JBHSDJ010000109">
    <property type="protein sequence ID" value="MFC4247966.1"/>
    <property type="molecule type" value="Genomic_DNA"/>
</dbReference>
<dbReference type="GeneID" id="71854081"/>
<comment type="caution">
    <text evidence="2">The sequence shown here is derived from an EMBL/GenBank/DDBJ whole genome shotgun (WGS) entry which is preliminary data.</text>
</comment>
<sequence length="64" mass="7152">MATRRSRPDPDRDDRLPADARVALERYEDAPDVCTIYDASIPARVATTWISAEEGSFVALEDAR</sequence>
<dbReference type="AlphaFoldDB" id="A0ABD5P1X8"/>
<evidence type="ECO:0000259" key="1">
    <source>
        <dbReference type="Pfam" id="PF24351"/>
    </source>
</evidence>
<dbReference type="RefSeq" id="WP_246966155.1">
    <property type="nucleotide sequence ID" value="NZ_CP095397.1"/>
</dbReference>
<name>A0ABD5P1X8_9EURY</name>
<proteinExistence type="predicted"/>
<accession>A0ABD5P1X8</accession>
<dbReference type="InterPro" id="IPR055933">
    <property type="entry name" value="DUF7511"/>
</dbReference>
<evidence type="ECO:0000313" key="2">
    <source>
        <dbReference type="EMBL" id="MFC4247966.1"/>
    </source>
</evidence>
<reference evidence="2 3" key="1">
    <citation type="journal article" date="2014" name="Int. J. Syst. Evol. Microbiol.">
        <title>Complete genome sequence of Corynebacterium casei LMG S-19264T (=DSM 44701T), isolated from a smear-ripened cheese.</title>
        <authorList>
            <consortium name="US DOE Joint Genome Institute (JGI-PGF)"/>
            <person name="Walter F."/>
            <person name="Albersmeier A."/>
            <person name="Kalinowski J."/>
            <person name="Ruckert C."/>
        </authorList>
    </citation>
    <scope>NUCLEOTIDE SEQUENCE [LARGE SCALE GENOMIC DNA]</scope>
    <source>
        <strain evidence="2 3">IBRC-M 10912</strain>
    </source>
</reference>
<dbReference type="Proteomes" id="UP001595821">
    <property type="component" value="Unassembled WGS sequence"/>
</dbReference>